<keyword evidence="2" id="KW-1185">Reference proteome</keyword>
<dbReference type="GO" id="GO:0016787">
    <property type="term" value="F:hydrolase activity"/>
    <property type="evidence" value="ECO:0007669"/>
    <property type="project" value="UniProtKB-KW"/>
</dbReference>
<organism evidence="1 2">
    <name type="scientific">Haloferax sulfurifontis ATCC BAA-897</name>
    <dbReference type="NCBI Taxonomy" id="662480"/>
    <lineage>
        <taxon>Archaea</taxon>
        <taxon>Methanobacteriati</taxon>
        <taxon>Methanobacteriota</taxon>
        <taxon>Stenosarchaea group</taxon>
        <taxon>Halobacteria</taxon>
        <taxon>Halobacteriales</taxon>
        <taxon>Haloferacaceae</taxon>
        <taxon>Haloferax</taxon>
    </lineage>
</organism>
<dbReference type="EMBL" id="AOLM01000027">
    <property type="protein sequence ID" value="ELZ89015.1"/>
    <property type="molecule type" value="Genomic_DNA"/>
</dbReference>
<accession>M0HWQ3</accession>
<reference evidence="1 2" key="1">
    <citation type="journal article" date="2014" name="PLoS Genet.">
        <title>Phylogenetically driven sequencing of extremely halophilic archaea reveals strategies for static and dynamic osmo-response.</title>
        <authorList>
            <person name="Becker E.A."/>
            <person name="Seitzer P.M."/>
            <person name="Tritt A."/>
            <person name="Larsen D."/>
            <person name="Krusor M."/>
            <person name="Yao A.I."/>
            <person name="Wu D."/>
            <person name="Madern D."/>
            <person name="Eisen J.A."/>
            <person name="Darling A.E."/>
            <person name="Facciotti M.T."/>
        </authorList>
    </citation>
    <scope>NUCLEOTIDE SEQUENCE [LARGE SCALE GENOMIC DNA]</scope>
    <source>
        <strain evidence="1 2">ATCC BAA-897</strain>
    </source>
</reference>
<dbReference type="Gene3D" id="3.40.630.10">
    <property type="entry name" value="Zn peptidases"/>
    <property type="match status" value="1"/>
</dbReference>
<dbReference type="SUPFAM" id="SSF53187">
    <property type="entry name" value="Zn-dependent exopeptidases"/>
    <property type="match status" value="1"/>
</dbReference>
<proteinExistence type="predicted"/>
<sequence>MQASQQRLREDIEANARFGDIDAPAGRGRTVLTGSDADRRARQYFVERLRDAGLSVRVDAVGNVAGRW</sequence>
<dbReference type="Proteomes" id="UP000011508">
    <property type="component" value="Unassembled WGS sequence"/>
</dbReference>
<gene>
    <name evidence="1" type="ORF">C441_15999</name>
</gene>
<name>M0HWQ3_9EURY</name>
<comment type="caution">
    <text evidence="1">The sequence shown here is derived from an EMBL/GenBank/DDBJ whole genome shotgun (WGS) entry which is preliminary data.</text>
</comment>
<dbReference type="AlphaFoldDB" id="M0HWQ3"/>
<evidence type="ECO:0000313" key="1">
    <source>
        <dbReference type="EMBL" id="ELZ89015.1"/>
    </source>
</evidence>
<evidence type="ECO:0000313" key="2">
    <source>
        <dbReference type="Proteomes" id="UP000011508"/>
    </source>
</evidence>
<feature type="non-terminal residue" evidence="1">
    <location>
        <position position="68"/>
    </location>
</feature>
<protein>
    <submittedName>
        <fullName evidence="1">N-carbamoyl-L-amino acid amidohydrolase</fullName>
    </submittedName>
</protein>
<keyword evidence="1" id="KW-0378">Hydrolase</keyword>